<dbReference type="RefSeq" id="WP_203882401.1">
    <property type="nucleotide sequence ID" value="NZ_BAABHH010000009.1"/>
</dbReference>
<dbReference type="InterPro" id="IPR043137">
    <property type="entry name" value="GGT_ssub_C"/>
</dbReference>
<dbReference type="InterPro" id="IPR000101">
    <property type="entry name" value="GGT_peptidase"/>
</dbReference>
<proteinExistence type="inferred from homology"/>
<feature type="binding site" evidence="5">
    <location>
        <position position="525"/>
    </location>
    <ligand>
        <name>L-glutamate</name>
        <dbReference type="ChEBI" id="CHEBI:29985"/>
    </ligand>
</feature>
<dbReference type="GO" id="GO:0006751">
    <property type="term" value="P:glutathione catabolic process"/>
    <property type="evidence" value="ECO:0007669"/>
    <property type="project" value="UniProtKB-UniRule"/>
</dbReference>
<dbReference type="UniPathway" id="UPA00204"/>
<reference evidence="8 9" key="1">
    <citation type="submission" date="2021-01" db="EMBL/GenBank/DDBJ databases">
        <title>Whole genome shotgun sequence of Planotetraspora kaengkrachanensis NBRC 104272.</title>
        <authorList>
            <person name="Komaki H."/>
            <person name="Tamura T."/>
        </authorList>
    </citation>
    <scope>NUCLEOTIDE SEQUENCE [LARGE SCALE GENOMIC DNA]</scope>
    <source>
        <strain evidence="8 9">NBRC 104272</strain>
    </source>
</reference>
<name>A0A8J3PSZ3_9ACTN</name>
<comment type="PTM">
    <text evidence="6">Cleaved by autocatalysis into a large and a small subunit.</text>
</comment>
<comment type="pathway">
    <text evidence="6">Sulfur metabolism; glutathione metabolism.</text>
</comment>
<organism evidence="8 9">
    <name type="scientific">Planotetraspora kaengkrachanensis</name>
    <dbReference type="NCBI Taxonomy" id="575193"/>
    <lineage>
        <taxon>Bacteria</taxon>
        <taxon>Bacillati</taxon>
        <taxon>Actinomycetota</taxon>
        <taxon>Actinomycetes</taxon>
        <taxon>Streptosporangiales</taxon>
        <taxon>Streptosporangiaceae</taxon>
        <taxon>Planotetraspora</taxon>
    </lineage>
</organism>
<evidence type="ECO:0000256" key="4">
    <source>
        <dbReference type="PIRSR" id="PIRSR600101-1"/>
    </source>
</evidence>
<dbReference type="EMBL" id="BONV01000006">
    <property type="protein sequence ID" value="GIG78926.1"/>
    <property type="molecule type" value="Genomic_DNA"/>
</dbReference>
<dbReference type="GO" id="GO:0036374">
    <property type="term" value="F:glutathione hydrolase activity"/>
    <property type="evidence" value="ECO:0007669"/>
    <property type="project" value="UniProtKB-UniRule"/>
</dbReference>
<dbReference type="PANTHER" id="PTHR43881:SF1">
    <property type="entry name" value="GAMMA-GLUTAMYLTRANSPEPTIDASE (AFU_ORTHOLOGUE AFUA_4G13580)"/>
    <property type="match status" value="1"/>
</dbReference>
<evidence type="ECO:0000313" key="9">
    <source>
        <dbReference type="Proteomes" id="UP000630097"/>
    </source>
</evidence>
<evidence type="ECO:0000256" key="7">
    <source>
        <dbReference type="SAM" id="MobiDB-lite"/>
    </source>
</evidence>
<feature type="active site" description="Nucleophile" evidence="4">
    <location>
        <position position="442"/>
    </location>
</feature>
<protein>
    <recommendedName>
        <fullName evidence="6">Glutathione hydrolase proenzyme</fullName>
        <ecNumber evidence="6">2.3.2.2</ecNumber>
        <ecNumber evidence="6">3.4.19.13</ecNumber>
    </recommendedName>
    <component>
        <recommendedName>
            <fullName evidence="6">Glutathione hydrolase large chain</fullName>
        </recommendedName>
    </component>
    <component>
        <recommendedName>
            <fullName evidence="6">Glutathione hydrolase small chain</fullName>
        </recommendedName>
    </component>
</protein>
<comment type="catalytic activity">
    <reaction evidence="3 6">
        <text>an N-terminal (5-L-glutamyl)-[peptide] + an alpha-amino acid = 5-L-glutamyl amino acid + an N-terminal L-alpha-aminoacyl-[peptide]</text>
        <dbReference type="Rhea" id="RHEA:23904"/>
        <dbReference type="Rhea" id="RHEA-COMP:9780"/>
        <dbReference type="Rhea" id="RHEA-COMP:9795"/>
        <dbReference type="ChEBI" id="CHEBI:77644"/>
        <dbReference type="ChEBI" id="CHEBI:78597"/>
        <dbReference type="ChEBI" id="CHEBI:78599"/>
        <dbReference type="ChEBI" id="CHEBI:78608"/>
        <dbReference type="EC" id="2.3.2.2"/>
    </reaction>
</comment>
<evidence type="ECO:0000256" key="6">
    <source>
        <dbReference type="RuleBase" id="RU368036"/>
    </source>
</evidence>
<dbReference type="GO" id="GO:0006750">
    <property type="term" value="P:glutathione biosynthetic process"/>
    <property type="evidence" value="ECO:0007669"/>
    <property type="project" value="UniProtKB-KW"/>
</dbReference>
<dbReference type="InterPro" id="IPR043138">
    <property type="entry name" value="GGT_lsub"/>
</dbReference>
<keyword evidence="6" id="KW-0378">Hydrolase</keyword>
<keyword evidence="6" id="KW-0808">Transferase</keyword>
<comment type="similarity">
    <text evidence="6">Belongs to the gamma-glutamyltransferase family.</text>
</comment>
<feature type="region of interest" description="Disordered" evidence="7">
    <location>
        <begin position="53"/>
        <end position="75"/>
    </location>
</feature>
<dbReference type="EC" id="2.3.2.2" evidence="6"/>
<evidence type="ECO:0000313" key="8">
    <source>
        <dbReference type="EMBL" id="GIG78926.1"/>
    </source>
</evidence>
<evidence type="ECO:0000256" key="3">
    <source>
        <dbReference type="ARBA" id="ARBA00047417"/>
    </source>
</evidence>
<feature type="region of interest" description="Disordered" evidence="7">
    <location>
        <begin position="603"/>
        <end position="622"/>
    </location>
</feature>
<comment type="caution">
    <text evidence="8">The sequence shown here is derived from an EMBL/GenBank/DDBJ whole genome shotgun (WGS) entry which is preliminary data.</text>
</comment>
<evidence type="ECO:0000256" key="2">
    <source>
        <dbReference type="ARBA" id="ARBA00001089"/>
    </source>
</evidence>
<gene>
    <name evidence="8" type="primary">ggtB</name>
    <name evidence="8" type="ORF">Pka01_20530</name>
</gene>
<dbReference type="Gene3D" id="3.60.20.40">
    <property type="match status" value="1"/>
</dbReference>
<accession>A0A8J3PSZ3</accession>
<sequence length="640" mass="69483">MRKPLRPLHSLHPRIAYRGRGDTVRRRLLITASAAAVALSSTILPGSLALGESGHDTVSDTPFGTPTDAKPDPGRSITAVRGDRASNWAEQTGSEVLARHGMVATSQPLAAQAGLDILKRGGNAADAAVATAAMLGVVEPYSAGIGGDMFMLYYSAKDRHLYGLNASGWAPRSWTPDYFKKLGYDADTGVPLYGVHSITVPGAVDGWDQLLSRFGTMDFDQVLKPAITTAEQGYGLTERIHRDWEYMEEDLAQDPDSVKTFLVDGKAPPLYSNVRNPDLAKAYRTLASRGRDAFYKGPIADAILAKVNRLGAKWIPSDLADFRSEWVTPISTTYKGYEVFQTPPNSQGFATLEMLNIVEQCGPRLGYDLAALGPRSATFWQVLVEAKKLAFSDLEAYNADPRFARVPLERLLSKQYAASLCGKISLTEARAPEIKTVHHGDTVYLTVGDRWGNMVSFIYSIYDYFGSQITVPGYGFPLQDRGNLFSLDPASPNVVAPRKRPFHTIIPAFVMKDGKPLLAFGTMSGDEQPQAQVQEIVNMVDLGMNVQAAGDAARFHHDQATDELDLESGLYDLVGEQLAAFGQKPVRANGDLMGGYQALLFTPDPTAKPPRGGGIEGDPPVNGMYRAGSDFRKDGQAVGW</sequence>
<evidence type="ECO:0000256" key="5">
    <source>
        <dbReference type="PIRSR" id="PIRSR600101-2"/>
    </source>
</evidence>
<dbReference type="NCBIfam" id="TIGR00066">
    <property type="entry name" value="g_glut_trans"/>
    <property type="match status" value="1"/>
</dbReference>
<comment type="subunit">
    <text evidence="6">This enzyme consists of two polypeptide chains, which are synthesized in precursor form from a single polypeptide.</text>
</comment>
<keyword evidence="6" id="KW-0012">Acyltransferase</keyword>
<dbReference type="AlphaFoldDB" id="A0A8J3PSZ3"/>
<dbReference type="PANTHER" id="PTHR43881">
    <property type="entry name" value="GAMMA-GLUTAMYLTRANSPEPTIDASE (AFU_ORTHOLOGUE AFUA_4G13580)"/>
    <property type="match status" value="1"/>
</dbReference>
<evidence type="ECO:0000256" key="1">
    <source>
        <dbReference type="ARBA" id="ARBA00001049"/>
    </source>
</evidence>
<dbReference type="Pfam" id="PF01019">
    <property type="entry name" value="G_glu_transpept"/>
    <property type="match status" value="1"/>
</dbReference>
<dbReference type="Gene3D" id="1.10.246.130">
    <property type="match status" value="1"/>
</dbReference>
<dbReference type="Proteomes" id="UP000630097">
    <property type="component" value="Unassembled WGS sequence"/>
</dbReference>
<keyword evidence="9" id="KW-1185">Reference proteome</keyword>
<dbReference type="EC" id="3.4.19.13" evidence="6"/>
<dbReference type="InterPro" id="IPR052896">
    <property type="entry name" value="GGT-like_enzyme"/>
</dbReference>
<keyword evidence="6" id="KW-0317">Glutathione biosynthesis</keyword>
<comment type="catalytic activity">
    <reaction evidence="1 6">
        <text>an S-substituted glutathione + H2O = an S-substituted L-cysteinylglycine + L-glutamate</text>
        <dbReference type="Rhea" id="RHEA:59468"/>
        <dbReference type="ChEBI" id="CHEBI:15377"/>
        <dbReference type="ChEBI" id="CHEBI:29985"/>
        <dbReference type="ChEBI" id="CHEBI:90779"/>
        <dbReference type="ChEBI" id="CHEBI:143103"/>
        <dbReference type="EC" id="3.4.19.13"/>
    </reaction>
</comment>
<dbReference type="PRINTS" id="PR01210">
    <property type="entry name" value="GGTRANSPTASE"/>
</dbReference>
<dbReference type="InterPro" id="IPR029055">
    <property type="entry name" value="Ntn_hydrolases_N"/>
</dbReference>
<dbReference type="GO" id="GO:0103068">
    <property type="term" value="F:leukotriene C4 gamma-glutamyl transferase activity"/>
    <property type="evidence" value="ECO:0007669"/>
    <property type="project" value="UniProtKB-EC"/>
</dbReference>
<dbReference type="SUPFAM" id="SSF56235">
    <property type="entry name" value="N-terminal nucleophile aminohydrolases (Ntn hydrolases)"/>
    <property type="match status" value="1"/>
</dbReference>
<keyword evidence="6" id="KW-0865">Zymogen</keyword>
<comment type="catalytic activity">
    <reaction evidence="2 6">
        <text>glutathione + H2O = L-cysteinylglycine + L-glutamate</text>
        <dbReference type="Rhea" id="RHEA:28807"/>
        <dbReference type="ChEBI" id="CHEBI:15377"/>
        <dbReference type="ChEBI" id="CHEBI:29985"/>
        <dbReference type="ChEBI" id="CHEBI:57925"/>
        <dbReference type="ChEBI" id="CHEBI:61694"/>
        <dbReference type="EC" id="3.4.19.13"/>
    </reaction>
</comment>